<accession>A0A6S6SER8</accession>
<gene>
    <name evidence="1" type="ORF">HELGO_WM11405</name>
</gene>
<dbReference type="EMBL" id="CACVAQ010000065">
    <property type="protein sequence ID" value="CAA6801475.1"/>
    <property type="molecule type" value="Genomic_DNA"/>
</dbReference>
<organism evidence="1">
    <name type="scientific">uncultured Aureispira sp</name>
    <dbReference type="NCBI Taxonomy" id="1331704"/>
    <lineage>
        <taxon>Bacteria</taxon>
        <taxon>Pseudomonadati</taxon>
        <taxon>Bacteroidota</taxon>
        <taxon>Saprospiria</taxon>
        <taxon>Saprospirales</taxon>
        <taxon>Saprospiraceae</taxon>
        <taxon>Aureispira</taxon>
        <taxon>environmental samples</taxon>
    </lineage>
</organism>
<dbReference type="PROSITE" id="PS51257">
    <property type="entry name" value="PROKAR_LIPOPROTEIN"/>
    <property type="match status" value="1"/>
</dbReference>
<dbReference type="AlphaFoldDB" id="A0A6S6SER8"/>
<reference evidence="1" key="1">
    <citation type="submission" date="2020-01" db="EMBL/GenBank/DDBJ databases">
        <authorList>
            <person name="Meier V. D."/>
            <person name="Meier V D."/>
        </authorList>
    </citation>
    <scope>NUCLEOTIDE SEQUENCE</scope>
    <source>
        <strain evidence="1">HLG_WM_MAG_10</strain>
    </source>
</reference>
<evidence type="ECO:0008006" key="2">
    <source>
        <dbReference type="Google" id="ProtNLM"/>
    </source>
</evidence>
<protein>
    <recommendedName>
        <fullName evidence="2">Lipoprotein</fullName>
    </recommendedName>
</protein>
<name>A0A6S6SER8_9BACT</name>
<evidence type="ECO:0000313" key="1">
    <source>
        <dbReference type="EMBL" id="CAA6801475.1"/>
    </source>
</evidence>
<proteinExistence type="predicted"/>
<sequence>MKLLCFFLFFLLIACQDSTSNKQNSKDNNTPSPSQVIKETSPKARFEQFIAQFPSLQLPATLDANRDFKRLDAVSIERVLGVESDPDFGLKKSINCIGTFKVHDFIAVLYQSSERPNKEHSPTYIKMALYTPYGALKGETILGKNQQTEHFTEAINLLISANFTIRVEHNIDSYVSHNKQLNPYHSFYATAYKLTAPGEIQLTKEVKLWEKIPAEFVAPFVVDQKKNPTSSTVSIEYEGQKAILKSNEKQAGQVIVQALSDSLLFVSSLEMEPIETATDSFYVNSKVALIQLKNNHLKIVSPQFIPFSTWPTVYKAIQEHCNCAPAPAANENGLINLTLLETPLHNAVFADFNLEKQAIEFVCNQNGHAADSSFYTLDLNY</sequence>